<sequence>DDDNDYDLVILPYQVWFLSPSLPITAFLKSDYAKRKLKGKPVITLIGCRNMWVMAQEKLKQMLSDVEAKLIDNIVLIDQGNSFATFVTTPRWMLTGKRDSLWGIFPEAGISKQDIKEASRFGKAISHALANDEEKKQESICHGLNAVIIDEKLIKSEQIATKSFMIWGKLIRKVGKQGDPK</sequence>
<protein>
    <submittedName>
        <fullName evidence="1">Dialkylrecorsinol condensing enzyme</fullName>
    </submittedName>
</protein>
<name>A0ABY0EWW4_9BACT</name>
<dbReference type="Proteomes" id="UP000289132">
    <property type="component" value="Unassembled WGS sequence"/>
</dbReference>
<evidence type="ECO:0000313" key="2">
    <source>
        <dbReference type="Proteomes" id="UP000289132"/>
    </source>
</evidence>
<organism evidence="1 2">
    <name type="scientific">Aliarcobacter trophiarum LMG 25534</name>
    <dbReference type="NCBI Taxonomy" id="1032241"/>
    <lineage>
        <taxon>Bacteria</taxon>
        <taxon>Pseudomonadati</taxon>
        <taxon>Campylobacterota</taxon>
        <taxon>Epsilonproteobacteria</taxon>
        <taxon>Campylobacterales</taxon>
        <taxon>Arcobacteraceae</taxon>
        <taxon>Aliarcobacter</taxon>
    </lineage>
</organism>
<dbReference type="SUPFAM" id="SSF52218">
    <property type="entry name" value="Flavoproteins"/>
    <property type="match status" value="1"/>
</dbReference>
<comment type="caution">
    <text evidence="1">The sequence shown here is derived from an EMBL/GenBank/DDBJ whole genome shotgun (WGS) entry which is preliminary data.</text>
</comment>
<keyword evidence="2" id="KW-1185">Reference proteome</keyword>
<reference evidence="1 2" key="1">
    <citation type="submission" date="2017-10" db="EMBL/GenBank/DDBJ databases">
        <title>Genomics of the genus Arcobacter.</title>
        <authorList>
            <person name="Perez-Cataluna A."/>
            <person name="Figueras M.J."/>
        </authorList>
    </citation>
    <scope>NUCLEOTIDE SEQUENCE [LARGE SCALE GENOMIC DNA]</scope>
    <source>
        <strain evidence="1 2">LMG 25534</strain>
    </source>
</reference>
<feature type="non-terminal residue" evidence="1">
    <location>
        <position position="181"/>
    </location>
</feature>
<dbReference type="Gene3D" id="3.40.50.360">
    <property type="match status" value="1"/>
</dbReference>
<accession>A0ABY0EWW4</accession>
<evidence type="ECO:0000313" key="1">
    <source>
        <dbReference type="EMBL" id="RXJ87198.1"/>
    </source>
</evidence>
<feature type="non-terminal residue" evidence="1">
    <location>
        <position position="1"/>
    </location>
</feature>
<dbReference type="EMBL" id="PDKD01000131">
    <property type="protein sequence ID" value="RXJ87198.1"/>
    <property type="molecule type" value="Genomic_DNA"/>
</dbReference>
<gene>
    <name evidence="1" type="ORF">CRU87_10360</name>
</gene>
<dbReference type="InterPro" id="IPR029039">
    <property type="entry name" value="Flavoprotein-like_sf"/>
</dbReference>
<proteinExistence type="predicted"/>